<dbReference type="Proteomes" id="UP000887579">
    <property type="component" value="Unplaced"/>
</dbReference>
<accession>A0AC34GIH7</accession>
<sequence length="261" mass="30421">SYFITFTGNPQWPEIKEYTEGKPGETRSDLKCRIFLTKAQAFLDDLLKHDHFGKVQAYHVVMEFQKRGMPHLHILLIMENEITVENVDNYISARIPEQPAKDDDSPGALQQREYYDMVMKHMLHICHKNSACQVNGRCTKGFKKPFSCTTVIHSHKPPDYQRLKPQSAADKNSCETENSAEKDKSFDEPMEDDGWEDDTIFKTASFEKDIKVKIEKEDESEKVEEATVEVEEEELPFFDELRKDFDEELSFVQYKRLEPAP</sequence>
<reference evidence="2" key="1">
    <citation type="submission" date="2022-11" db="UniProtKB">
        <authorList>
            <consortium name="WormBaseParasite"/>
        </authorList>
    </citation>
    <scope>IDENTIFICATION</scope>
</reference>
<evidence type="ECO:0000313" key="1">
    <source>
        <dbReference type="Proteomes" id="UP000887579"/>
    </source>
</evidence>
<dbReference type="WBParaSite" id="ES5_v2.g29366.t1">
    <property type="protein sequence ID" value="ES5_v2.g29366.t1"/>
    <property type="gene ID" value="ES5_v2.g29366"/>
</dbReference>
<organism evidence="1 2">
    <name type="scientific">Panagrolaimus sp. ES5</name>
    <dbReference type="NCBI Taxonomy" id="591445"/>
    <lineage>
        <taxon>Eukaryota</taxon>
        <taxon>Metazoa</taxon>
        <taxon>Ecdysozoa</taxon>
        <taxon>Nematoda</taxon>
        <taxon>Chromadorea</taxon>
        <taxon>Rhabditida</taxon>
        <taxon>Tylenchina</taxon>
        <taxon>Panagrolaimomorpha</taxon>
        <taxon>Panagrolaimoidea</taxon>
        <taxon>Panagrolaimidae</taxon>
        <taxon>Panagrolaimus</taxon>
    </lineage>
</organism>
<proteinExistence type="predicted"/>
<name>A0AC34GIH7_9BILA</name>
<evidence type="ECO:0000313" key="2">
    <source>
        <dbReference type="WBParaSite" id="ES5_v2.g29366.t1"/>
    </source>
</evidence>
<protein>
    <submittedName>
        <fullName evidence="2">Helitron helicase-like domain-containing protein</fullName>
    </submittedName>
</protein>